<dbReference type="AlphaFoldDB" id="A0A1S2N0L5"/>
<keyword evidence="2" id="KW-0472">Membrane</keyword>
<feature type="transmembrane region" description="Helical" evidence="2">
    <location>
        <begin position="146"/>
        <end position="164"/>
    </location>
</feature>
<dbReference type="EMBL" id="MODZ01000006">
    <property type="protein sequence ID" value="OIJ35861.1"/>
    <property type="molecule type" value="Genomic_DNA"/>
</dbReference>
<proteinExistence type="predicted"/>
<feature type="transmembrane region" description="Helical" evidence="2">
    <location>
        <begin position="120"/>
        <end position="139"/>
    </location>
</feature>
<organism evidence="3 4">
    <name type="scientific">Rothia kristinae</name>
    <dbReference type="NCBI Taxonomy" id="37923"/>
    <lineage>
        <taxon>Bacteria</taxon>
        <taxon>Bacillati</taxon>
        <taxon>Actinomycetota</taxon>
        <taxon>Actinomycetes</taxon>
        <taxon>Micrococcales</taxon>
        <taxon>Micrococcaceae</taxon>
        <taxon>Rothia</taxon>
    </lineage>
</organism>
<reference evidence="3 4" key="1">
    <citation type="submission" date="2016-10" db="EMBL/GenBank/DDBJ databases">
        <title>Draft genome sequence of strain LCT isolated from the Shenzhou X spacecraft of China.</title>
        <authorList>
            <person name="Huang B."/>
        </authorList>
    </citation>
    <scope>NUCLEOTIDE SEQUENCE [LARGE SCALE GENOMIC DNA]</scope>
    <source>
        <strain evidence="3 4">LCT-H5</strain>
    </source>
</reference>
<evidence type="ECO:0000313" key="3">
    <source>
        <dbReference type="EMBL" id="OIJ35861.1"/>
    </source>
</evidence>
<dbReference type="Proteomes" id="UP000179540">
    <property type="component" value="Unassembled WGS sequence"/>
</dbReference>
<protein>
    <submittedName>
        <fullName evidence="3">Uncharacterized protein</fullName>
    </submittedName>
</protein>
<sequence length="209" mass="21810">MSQQPEQNPADGGAPQYGQSQPQQGYPQYQGGQGAPQYGAPAYAGQPQAAGSVDQLLQQKPQQVRTGLLILWISLALTVILGIIAALTLDFEATYTQQAQVNGQTVDATTVSTMASAARITALVAYILMGAVGALFVWFAGKGRNWARIVLLVFAALSALGVLASLATGGLLGSIGTIVFIIGVILLFLKPSSAWYRAVTAARQAPTAY</sequence>
<gene>
    <name evidence="3" type="ORF">BK826_05770</name>
</gene>
<feature type="compositionally biased region" description="Low complexity" evidence="1">
    <location>
        <begin position="12"/>
        <end position="41"/>
    </location>
</feature>
<keyword evidence="2" id="KW-1133">Transmembrane helix</keyword>
<evidence type="ECO:0000313" key="4">
    <source>
        <dbReference type="Proteomes" id="UP000179540"/>
    </source>
</evidence>
<comment type="caution">
    <text evidence="3">The sequence shown here is derived from an EMBL/GenBank/DDBJ whole genome shotgun (WGS) entry which is preliminary data.</text>
</comment>
<evidence type="ECO:0000256" key="1">
    <source>
        <dbReference type="SAM" id="MobiDB-lite"/>
    </source>
</evidence>
<evidence type="ECO:0000256" key="2">
    <source>
        <dbReference type="SAM" id="Phobius"/>
    </source>
</evidence>
<feature type="transmembrane region" description="Helical" evidence="2">
    <location>
        <begin position="170"/>
        <end position="189"/>
    </location>
</feature>
<dbReference type="RefSeq" id="WP_075514789.1">
    <property type="nucleotide sequence ID" value="NZ_MODZ01000006.1"/>
</dbReference>
<keyword evidence="2" id="KW-0812">Transmembrane</keyword>
<feature type="transmembrane region" description="Helical" evidence="2">
    <location>
        <begin position="68"/>
        <end position="89"/>
    </location>
</feature>
<dbReference type="OrthoDB" id="5191398at2"/>
<accession>A0A1S2N0L5</accession>
<feature type="region of interest" description="Disordered" evidence="1">
    <location>
        <begin position="1"/>
        <end position="41"/>
    </location>
</feature>
<name>A0A1S2N0L5_9MICC</name>